<dbReference type="InterPro" id="IPR029062">
    <property type="entry name" value="Class_I_gatase-like"/>
</dbReference>
<name>A0ABU5JLD3_9ACTN</name>
<evidence type="ECO:0008006" key="3">
    <source>
        <dbReference type="Google" id="ProtNLM"/>
    </source>
</evidence>
<keyword evidence="2" id="KW-1185">Reference proteome</keyword>
<sequence length="55" mass="6010">MRLINHGKRVLAPDRVLGVQWHPEDPDADPEQLATLMTAFTTAVASTAQTKQGQP</sequence>
<accession>A0ABU5JLD3</accession>
<protein>
    <recommendedName>
        <fullName evidence="3">Glutamine amidotransferase domain-containing protein</fullName>
    </recommendedName>
</protein>
<reference evidence="1 2" key="1">
    <citation type="submission" date="2023-12" db="EMBL/GenBank/DDBJ databases">
        <title>Micromonospora sp. nov., isolated from Atacama Desert.</title>
        <authorList>
            <person name="Carro L."/>
            <person name="Golinska P."/>
            <person name="Klenk H.-P."/>
            <person name="Goodfellow M."/>
        </authorList>
    </citation>
    <scope>NUCLEOTIDE SEQUENCE [LARGE SCALE GENOMIC DNA]</scope>
    <source>
        <strain evidence="1 2">4G53</strain>
    </source>
</reference>
<dbReference type="RefSeq" id="WP_322443015.1">
    <property type="nucleotide sequence ID" value="NZ_JAXOTQ010000046.1"/>
</dbReference>
<evidence type="ECO:0000313" key="2">
    <source>
        <dbReference type="Proteomes" id="UP001290101"/>
    </source>
</evidence>
<evidence type="ECO:0000313" key="1">
    <source>
        <dbReference type="EMBL" id="MDZ5493418.1"/>
    </source>
</evidence>
<dbReference type="Proteomes" id="UP001290101">
    <property type="component" value="Unassembled WGS sequence"/>
</dbReference>
<dbReference type="Gene3D" id="3.40.50.880">
    <property type="match status" value="1"/>
</dbReference>
<proteinExistence type="predicted"/>
<comment type="caution">
    <text evidence="1">The sequence shown here is derived from an EMBL/GenBank/DDBJ whole genome shotgun (WGS) entry which is preliminary data.</text>
</comment>
<dbReference type="EMBL" id="JAXOTQ010000046">
    <property type="protein sequence ID" value="MDZ5493418.1"/>
    <property type="molecule type" value="Genomic_DNA"/>
</dbReference>
<gene>
    <name evidence="1" type="ORF">U2F25_28805</name>
</gene>
<organism evidence="1 2">
    <name type="scientific">Micromonospora sicca</name>
    <dbReference type="NCBI Taxonomy" id="2202420"/>
    <lineage>
        <taxon>Bacteria</taxon>
        <taxon>Bacillati</taxon>
        <taxon>Actinomycetota</taxon>
        <taxon>Actinomycetes</taxon>
        <taxon>Micromonosporales</taxon>
        <taxon>Micromonosporaceae</taxon>
        <taxon>Micromonospora</taxon>
    </lineage>
</organism>